<dbReference type="GO" id="GO:0000981">
    <property type="term" value="F:DNA-binding transcription factor activity, RNA polymerase II-specific"/>
    <property type="evidence" value="ECO:0007669"/>
    <property type="project" value="TreeGrafter"/>
</dbReference>
<dbReference type="AlphaFoldDB" id="A0A4S8KZL7"/>
<feature type="domain" description="C2H2-type" evidence="8">
    <location>
        <begin position="70"/>
        <end position="101"/>
    </location>
</feature>
<dbReference type="PANTHER" id="PTHR24394:SF44">
    <property type="entry name" value="ZINC FINGER PROTEIN 271-LIKE"/>
    <property type="match status" value="1"/>
</dbReference>
<dbReference type="FunFam" id="3.30.160.60:FF:000100">
    <property type="entry name" value="Zinc finger 45-like"/>
    <property type="match status" value="1"/>
</dbReference>
<dbReference type="Gene3D" id="3.30.160.60">
    <property type="entry name" value="Classic Zinc Finger"/>
    <property type="match status" value="2"/>
</dbReference>
<dbReference type="SMART" id="SM00355">
    <property type="entry name" value="ZnF_C2H2"/>
    <property type="match status" value="2"/>
</dbReference>
<proteinExistence type="predicted"/>
<dbReference type="FunFam" id="3.30.160.60:FF:000145">
    <property type="entry name" value="Zinc finger protein 574"/>
    <property type="match status" value="1"/>
</dbReference>
<evidence type="ECO:0000256" key="2">
    <source>
        <dbReference type="ARBA" id="ARBA00022723"/>
    </source>
</evidence>
<keyword evidence="3" id="KW-0677">Repeat</keyword>
<dbReference type="Proteomes" id="UP000297245">
    <property type="component" value="Unassembled WGS sequence"/>
</dbReference>
<dbReference type="Pfam" id="PF00096">
    <property type="entry name" value="zf-C2H2"/>
    <property type="match status" value="2"/>
</dbReference>
<dbReference type="GO" id="GO:0005634">
    <property type="term" value="C:nucleus"/>
    <property type="evidence" value="ECO:0007669"/>
    <property type="project" value="UniProtKB-SubCell"/>
</dbReference>
<dbReference type="PROSITE" id="PS50157">
    <property type="entry name" value="ZINC_FINGER_C2H2_2"/>
    <property type="match status" value="2"/>
</dbReference>
<organism evidence="9 10">
    <name type="scientific">Dendrothele bispora (strain CBS 962.96)</name>
    <dbReference type="NCBI Taxonomy" id="1314807"/>
    <lineage>
        <taxon>Eukaryota</taxon>
        <taxon>Fungi</taxon>
        <taxon>Dikarya</taxon>
        <taxon>Basidiomycota</taxon>
        <taxon>Agaricomycotina</taxon>
        <taxon>Agaricomycetes</taxon>
        <taxon>Agaricomycetidae</taxon>
        <taxon>Agaricales</taxon>
        <taxon>Agaricales incertae sedis</taxon>
        <taxon>Dendrothele</taxon>
    </lineage>
</organism>
<dbReference type="SUPFAM" id="SSF57667">
    <property type="entry name" value="beta-beta-alpha zinc fingers"/>
    <property type="match status" value="1"/>
</dbReference>
<dbReference type="EMBL" id="ML179813">
    <property type="protein sequence ID" value="THU81383.1"/>
    <property type="molecule type" value="Genomic_DNA"/>
</dbReference>
<feature type="domain" description="C2H2-type" evidence="8">
    <location>
        <begin position="42"/>
        <end position="69"/>
    </location>
</feature>
<evidence type="ECO:0000256" key="1">
    <source>
        <dbReference type="ARBA" id="ARBA00004123"/>
    </source>
</evidence>
<comment type="subcellular location">
    <subcellularLocation>
        <location evidence="1">Nucleus</location>
    </subcellularLocation>
</comment>
<dbReference type="InterPro" id="IPR036236">
    <property type="entry name" value="Znf_C2H2_sf"/>
</dbReference>
<dbReference type="PANTHER" id="PTHR24394">
    <property type="entry name" value="ZINC FINGER PROTEIN"/>
    <property type="match status" value="1"/>
</dbReference>
<dbReference type="OrthoDB" id="3437960at2759"/>
<name>A0A4S8KZL7_DENBC</name>
<keyword evidence="5" id="KW-0862">Zinc</keyword>
<protein>
    <recommendedName>
        <fullName evidence="8">C2H2-type domain-containing protein</fullName>
    </recommendedName>
</protein>
<keyword evidence="2" id="KW-0479">Metal-binding</keyword>
<evidence type="ECO:0000256" key="6">
    <source>
        <dbReference type="ARBA" id="ARBA00023242"/>
    </source>
</evidence>
<keyword evidence="6" id="KW-0539">Nucleus</keyword>
<accession>A0A4S8KZL7</accession>
<sequence length="108" mass="11674">MGGDLSVLRGVGMTPEGGYKETVGSDKILKASGDRRKNDAKFKCPICGNSFTAKHNLTNHLNSHNGIRPYDCKACGASFTTKGTFQRHATKCRNKATGDEGKLARKRS</sequence>
<evidence type="ECO:0000259" key="8">
    <source>
        <dbReference type="PROSITE" id="PS50157"/>
    </source>
</evidence>
<gene>
    <name evidence="9" type="ORF">K435DRAFT_693689</name>
</gene>
<evidence type="ECO:0000256" key="3">
    <source>
        <dbReference type="ARBA" id="ARBA00022737"/>
    </source>
</evidence>
<evidence type="ECO:0000256" key="5">
    <source>
        <dbReference type="ARBA" id="ARBA00022833"/>
    </source>
</evidence>
<dbReference type="PROSITE" id="PS00028">
    <property type="entry name" value="ZINC_FINGER_C2H2_1"/>
    <property type="match status" value="1"/>
</dbReference>
<evidence type="ECO:0000256" key="4">
    <source>
        <dbReference type="ARBA" id="ARBA00022771"/>
    </source>
</evidence>
<evidence type="ECO:0000313" key="10">
    <source>
        <dbReference type="Proteomes" id="UP000297245"/>
    </source>
</evidence>
<evidence type="ECO:0000313" key="9">
    <source>
        <dbReference type="EMBL" id="THU81383.1"/>
    </source>
</evidence>
<evidence type="ECO:0000256" key="7">
    <source>
        <dbReference type="PROSITE-ProRule" id="PRU00042"/>
    </source>
</evidence>
<keyword evidence="10" id="KW-1185">Reference proteome</keyword>
<reference evidence="9 10" key="1">
    <citation type="journal article" date="2019" name="Nat. Ecol. Evol.">
        <title>Megaphylogeny resolves global patterns of mushroom evolution.</title>
        <authorList>
            <person name="Varga T."/>
            <person name="Krizsan K."/>
            <person name="Foldi C."/>
            <person name="Dima B."/>
            <person name="Sanchez-Garcia M."/>
            <person name="Sanchez-Ramirez S."/>
            <person name="Szollosi G.J."/>
            <person name="Szarkandi J.G."/>
            <person name="Papp V."/>
            <person name="Albert L."/>
            <person name="Andreopoulos W."/>
            <person name="Angelini C."/>
            <person name="Antonin V."/>
            <person name="Barry K.W."/>
            <person name="Bougher N.L."/>
            <person name="Buchanan P."/>
            <person name="Buyck B."/>
            <person name="Bense V."/>
            <person name="Catcheside P."/>
            <person name="Chovatia M."/>
            <person name="Cooper J."/>
            <person name="Damon W."/>
            <person name="Desjardin D."/>
            <person name="Finy P."/>
            <person name="Geml J."/>
            <person name="Haridas S."/>
            <person name="Hughes K."/>
            <person name="Justo A."/>
            <person name="Karasinski D."/>
            <person name="Kautmanova I."/>
            <person name="Kiss B."/>
            <person name="Kocsube S."/>
            <person name="Kotiranta H."/>
            <person name="LaButti K.M."/>
            <person name="Lechner B.E."/>
            <person name="Liimatainen K."/>
            <person name="Lipzen A."/>
            <person name="Lukacs Z."/>
            <person name="Mihaltcheva S."/>
            <person name="Morgado L.N."/>
            <person name="Niskanen T."/>
            <person name="Noordeloos M.E."/>
            <person name="Ohm R.A."/>
            <person name="Ortiz-Santana B."/>
            <person name="Ovrebo C."/>
            <person name="Racz N."/>
            <person name="Riley R."/>
            <person name="Savchenko A."/>
            <person name="Shiryaev A."/>
            <person name="Soop K."/>
            <person name="Spirin V."/>
            <person name="Szebenyi C."/>
            <person name="Tomsovsky M."/>
            <person name="Tulloss R.E."/>
            <person name="Uehling J."/>
            <person name="Grigoriev I.V."/>
            <person name="Vagvolgyi C."/>
            <person name="Papp T."/>
            <person name="Martin F.M."/>
            <person name="Miettinen O."/>
            <person name="Hibbett D.S."/>
            <person name="Nagy L.G."/>
        </authorList>
    </citation>
    <scope>NUCLEOTIDE SEQUENCE [LARGE SCALE GENOMIC DNA]</scope>
    <source>
        <strain evidence="9 10">CBS 962.96</strain>
    </source>
</reference>
<keyword evidence="4 7" id="KW-0863">Zinc-finger</keyword>
<dbReference type="GO" id="GO:0008270">
    <property type="term" value="F:zinc ion binding"/>
    <property type="evidence" value="ECO:0007669"/>
    <property type="project" value="UniProtKB-KW"/>
</dbReference>
<dbReference type="InterPro" id="IPR013087">
    <property type="entry name" value="Znf_C2H2_type"/>
</dbReference>